<feature type="region of interest" description="Disordered" evidence="3">
    <location>
        <begin position="329"/>
        <end position="352"/>
    </location>
</feature>
<dbReference type="EMBL" id="JBHTJT010000012">
    <property type="protein sequence ID" value="MFD0980272.1"/>
    <property type="molecule type" value="Genomic_DNA"/>
</dbReference>
<dbReference type="InterPro" id="IPR018511">
    <property type="entry name" value="Hemolysin-typ_Ca-bd_CS"/>
</dbReference>
<reference evidence="5" key="1">
    <citation type="journal article" date="2019" name="Int. J. Syst. Evol. Microbiol.">
        <title>The Global Catalogue of Microorganisms (GCM) 10K type strain sequencing project: providing services to taxonomists for standard genome sequencing and annotation.</title>
        <authorList>
            <consortium name="The Broad Institute Genomics Platform"/>
            <consortium name="The Broad Institute Genome Sequencing Center for Infectious Disease"/>
            <person name="Wu L."/>
            <person name="Ma J."/>
        </authorList>
    </citation>
    <scope>NUCLEOTIDE SEQUENCE [LARGE SCALE GENOMIC DNA]</scope>
    <source>
        <strain evidence="5">CCUG 60524</strain>
    </source>
</reference>
<gene>
    <name evidence="4" type="ORF">ACFQ2S_11480</name>
</gene>
<dbReference type="PRINTS" id="PR00313">
    <property type="entry name" value="CABNDNGRPT"/>
</dbReference>
<dbReference type="InterPro" id="IPR050557">
    <property type="entry name" value="RTX_toxin/Mannuronan_C5-epim"/>
</dbReference>
<dbReference type="InterPro" id="IPR011049">
    <property type="entry name" value="Serralysin-like_metalloprot_C"/>
</dbReference>
<sequence length="770" mass="78063">MPAPALWKSEFQVNSGTAATGTQSDPHVIGLANGNFLVAWTESSSGIVATEAGSDIVGRIHDAQGNAVTQSFRLNQSSTGYGEEDFDIAATSDGGFMMVYVVNDGSTDTVVWERFDAEASLTASATIVTESDSDTAFLNPQISVDTTDDSSYVTFTDYESPNYDISGVRLDASGAIVTAEFEAGRKDGEKDFDGDAAVLANGNLVSVFEEADGTLIGVEFRIVTSAGAEVFTVQLDDGAGERRPAYDPKVAALANGNFVATWRDGATPGDVLFSIYTSAGTAVGDLRRAAAATDDDENEPQIVATPDGGFFILWDNDTDNSLEAAKYAADGTPEGSPFQISSDGDERSPNVGVTGDGRLLVTWLRDGEVFVEIWDPRGNSINAAATAGTDRIFVGDGGVITARPAGGTVTGDNAAETLIGSDAADVLQGKGGADMLQGNGGSDNLQGGGGNDSFTWMHGDGSDRIFGGNGYDTLHAALHATAADAVTVTDEGSGFDLARSNLARFTIDAASVERVVIDAGAGNDTVSGAGASVAMKIDGGAGADTISTGSAKDIVSGGGGGDTLSGGGANDVLLGQSGADRIFGEAGNDRISGNNGADYLDGGDGNDTIQGGGGADAILGGSSHDTLSGGNGSDDLNGGAGDDTLDGGEGNDRLSGGSGGDTLTGGNGADEFVLAQTSKVDVITDFETGTDMILLDSAYIAAIDARSNGLLVRKQFTSGSDATTADHRLIYADSTGKLFYDADGTGAAERVQIALLDAGLGLTASDFEII</sequence>
<dbReference type="InterPro" id="IPR001343">
    <property type="entry name" value="Hemolysn_Ca-bd"/>
</dbReference>
<dbReference type="SUPFAM" id="SSF51120">
    <property type="entry name" value="beta-Roll"/>
    <property type="match status" value="3"/>
</dbReference>
<dbReference type="PANTHER" id="PTHR38340:SF1">
    <property type="entry name" value="S-LAYER PROTEIN"/>
    <property type="match status" value="1"/>
</dbReference>
<dbReference type="Gene3D" id="2.150.10.10">
    <property type="entry name" value="Serralysin-like metalloprotease, C-terminal"/>
    <property type="match status" value="3"/>
</dbReference>
<accession>A0ABW3IQ98</accession>
<protein>
    <recommendedName>
        <fullName evidence="6">Calcium-binding protein</fullName>
    </recommendedName>
</protein>
<comment type="caution">
    <text evidence="4">The sequence shown here is derived from an EMBL/GenBank/DDBJ whole genome shotgun (WGS) entry which is preliminary data.</text>
</comment>
<dbReference type="PANTHER" id="PTHR38340">
    <property type="entry name" value="S-LAYER PROTEIN"/>
    <property type="match status" value="1"/>
</dbReference>
<feature type="compositionally biased region" description="Gly residues" evidence="3">
    <location>
        <begin position="602"/>
        <end position="615"/>
    </location>
</feature>
<feature type="region of interest" description="Disordered" evidence="3">
    <location>
        <begin position="593"/>
        <end position="664"/>
    </location>
</feature>
<dbReference type="Pfam" id="PF00353">
    <property type="entry name" value="HemolysinCabind"/>
    <property type="match status" value="6"/>
</dbReference>
<evidence type="ECO:0000256" key="2">
    <source>
        <dbReference type="ARBA" id="ARBA00022525"/>
    </source>
</evidence>
<evidence type="ECO:0000256" key="3">
    <source>
        <dbReference type="SAM" id="MobiDB-lite"/>
    </source>
</evidence>
<evidence type="ECO:0008006" key="6">
    <source>
        <dbReference type="Google" id="ProtNLM"/>
    </source>
</evidence>
<dbReference type="Proteomes" id="UP001597108">
    <property type="component" value="Unassembled WGS sequence"/>
</dbReference>
<name>A0ABW3IQ98_9RHOB</name>
<dbReference type="PROSITE" id="PS00330">
    <property type="entry name" value="HEMOLYSIN_CALCIUM"/>
    <property type="match status" value="4"/>
</dbReference>
<evidence type="ECO:0000313" key="4">
    <source>
        <dbReference type="EMBL" id="MFD0980272.1"/>
    </source>
</evidence>
<proteinExistence type="predicted"/>
<comment type="subcellular location">
    <subcellularLocation>
        <location evidence="1">Secreted</location>
    </subcellularLocation>
</comment>
<evidence type="ECO:0000256" key="1">
    <source>
        <dbReference type="ARBA" id="ARBA00004613"/>
    </source>
</evidence>
<keyword evidence="5" id="KW-1185">Reference proteome</keyword>
<dbReference type="RefSeq" id="WP_386074586.1">
    <property type="nucleotide sequence ID" value="NZ_JBHTJT010000012.1"/>
</dbReference>
<evidence type="ECO:0000313" key="5">
    <source>
        <dbReference type="Proteomes" id="UP001597108"/>
    </source>
</evidence>
<organism evidence="4 5">
    <name type="scientific">Tropicimonas aquimaris</name>
    <dbReference type="NCBI Taxonomy" id="914152"/>
    <lineage>
        <taxon>Bacteria</taxon>
        <taxon>Pseudomonadati</taxon>
        <taxon>Pseudomonadota</taxon>
        <taxon>Alphaproteobacteria</taxon>
        <taxon>Rhodobacterales</taxon>
        <taxon>Roseobacteraceae</taxon>
        <taxon>Tropicimonas</taxon>
    </lineage>
</organism>
<keyword evidence="2" id="KW-0964">Secreted</keyword>